<evidence type="ECO:0000256" key="1">
    <source>
        <dbReference type="ARBA" id="ARBA00001966"/>
    </source>
</evidence>
<proteinExistence type="predicted"/>
<dbReference type="OrthoDB" id="5583at2157"/>
<evidence type="ECO:0000256" key="2">
    <source>
        <dbReference type="ARBA" id="ARBA00022448"/>
    </source>
</evidence>
<dbReference type="GO" id="GO:0005506">
    <property type="term" value="F:iron ion binding"/>
    <property type="evidence" value="ECO:0007669"/>
    <property type="project" value="UniProtKB-UniRule"/>
</dbReference>
<keyword evidence="3 7" id="KW-0479">Metal-binding</keyword>
<keyword evidence="6 7" id="KW-0411">Iron-sulfur</keyword>
<evidence type="ECO:0000256" key="5">
    <source>
        <dbReference type="ARBA" id="ARBA00023004"/>
    </source>
</evidence>
<organism evidence="9 10">
    <name type="scientific">Methanobacterium congolense</name>
    <dbReference type="NCBI Taxonomy" id="118062"/>
    <lineage>
        <taxon>Archaea</taxon>
        <taxon>Methanobacteriati</taxon>
        <taxon>Methanobacteriota</taxon>
        <taxon>Methanomada group</taxon>
        <taxon>Methanobacteria</taxon>
        <taxon>Methanobacteriales</taxon>
        <taxon>Methanobacteriaceae</taxon>
        <taxon>Methanobacterium</taxon>
    </lineage>
</organism>
<evidence type="ECO:0000256" key="4">
    <source>
        <dbReference type="ARBA" id="ARBA00022982"/>
    </source>
</evidence>
<keyword evidence="2 7" id="KW-0813">Transport</keyword>
<comment type="function">
    <text evidence="7">Ferredoxins are iron-sulfur proteins that transfer electrons in a wide variety of metabolic reactions.</text>
</comment>
<evidence type="ECO:0000313" key="10">
    <source>
        <dbReference type="Proteomes" id="UP000094707"/>
    </source>
</evidence>
<name>A0A1D3L194_9EURY</name>
<dbReference type="KEGG" id="mcub:MCBB_0801"/>
<dbReference type="InterPro" id="IPR017896">
    <property type="entry name" value="4Fe4S_Fe-S-bd"/>
</dbReference>
<dbReference type="PROSITE" id="PS51379">
    <property type="entry name" value="4FE4S_FER_2"/>
    <property type="match status" value="1"/>
</dbReference>
<dbReference type="SUPFAM" id="SSF54862">
    <property type="entry name" value="4Fe-4S ferredoxins"/>
    <property type="match status" value="1"/>
</dbReference>
<dbReference type="Pfam" id="PF13459">
    <property type="entry name" value="Fer4_15"/>
    <property type="match status" value="1"/>
</dbReference>
<dbReference type="InterPro" id="IPR001080">
    <property type="entry name" value="3Fe4S_ferredoxin"/>
</dbReference>
<dbReference type="GO" id="GO:0016491">
    <property type="term" value="F:oxidoreductase activity"/>
    <property type="evidence" value="ECO:0007669"/>
    <property type="project" value="UniProtKB-ARBA"/>
</dbReference>
<evidence type="ECO:0000256" key="3">
    <source>
        <dbReference type="ARBA" id="ARBA00022723"/>
    </source>
</evidence>
<comment type="cofactor">
    <cofactor evidence="1">
        <name>[4Fe-4S] cluster</name>
        <dbReference type="ChEBI" id="CHEBI:49883"/>
    </cofactor>
</comment>
<accession>A0A1D3L194</accession>
<keyword evidence="4 7" id="KW-0249">Electron transport</keyword>
<evidence type="ECO:0000256" key="7">
    <source>
        <dbReference type="RuleBase" id="RU368020"/>
    </source>
</evidence>
<dbReference type="STRING" id="118062.MCBB_0801"/>
<dbReference type="InterPro" id="IPR017900">
    <property type="entry name" value="4Fe4S_Fe_S_CS"/>
</dbReference>
<sequence>MFKVTLERNKCTSCGTCEDTCPEYFELAEDAFAHIKGSKKAEVEELELEEEDCFMDAAENCPAMCIHIYKDGNEVL</sequence>
<keyword evidence="10" id="KW-1185">Reference proteome</keyword>
<evidence type="ECO:0000313" key="9">
    <source>
        <dbReference type="EMBL" id="SCG85367.1"/>
    </source>
</evidence>
<dbReference type="RefSeq" id="WP_071906542.1">
    <property type="nucleotide sequence ID" value="NZ_LT607756.1"/>
</dbReference>
<dbReference type="PROSITE" id="PS00198">
    <property type="entry name" value="4FE4S_FER_1"/>
    <property type="match status" value="1"/>
</dbReference>
<dbReference type="Proteomes" id="UP000094707">
    <property type="component" value="Chromosome I"/>
</dbReference>
<dbReference type="GO" id="GO:0051536">
    <property type="term" value="F:iron-sulfur cluster binding"/>
    <property type="evidence" value="ECO:0007669"/>
    <property type="project" value="UniProtKB-KW"/>
</dbReference>
<dbReference type="GeneID" id="30411652"/>
<reference evidence="9 10" key="1">
    <citation type="submission" date="2016-08" db="EMBL/GenBank/DDBJ databases">
        <authorList>
            <person name="Seilhamer J.J."/>
        </authorList>
    </citation>
    <scope>NUCLEOTIDE SEQUENCE [LARGE SCALE GENOMIC DNA]</scope>
    <source>
        <strain evidence="9">Buetzberg</strain>
    </source>
</reference>
<dbReference type="Gene3D" id="3.30.70.20">
    <property type="match status" value="1"/>
</dbReference>
<dbReference type="PANTHER" id="PTHR36923:SF3">
    <property type="entry name" value="FERREDOXIN"/>
    <property type="match status" value="1"/>
</dbReference>
<evidence type="ECO:0000256" key="6">
    <source>
        <dbReference type="ARBA" id="ARBA00023014"/>
    </source>
</evidence>
<evidence type="ECO:0000259" key="8">
    <source>
        <dbReference type="PROSITE" id="PS51379"/>
    </source>
</evidence>
<dbReference type="PRINTS" id="PR00352">
    <property type="entry name" value="3FE4SFRDOXIN"/>
</dbReference>
<dbReference type="InterPro" id="IPR051269">
    <property type="entry name" value="Fe-S_cluster_ET"/>
</dbReference>
<dbReference type="EMBL" id="LT607756">
    <property type="protein sequence ID" value="SCG85367.1"/>
    <property type="molecule type" value="Genomic_DNA"/>
</dbReference>
<feature type="domain" description="4Fe-4S ferredoxin-type" evidence="8">
    <location>
        <begin position="2"/>
        <end position="30"/>
    </location>
</feature>
<dbReference type="AlphaFoldDB" id="A0A1D3L194"/>
<gene>
    <name evidence="9" type="ORF">MCBB_0801</name>
</gene>
<protein>
    <recommendedName>
        <fullName evidence="7">Ferredoxin</fullName>
    </recommendedName>
</protein>
<keyword evidence="5 7" id="KW-0408">Iron</keyword>
<dbReference type="PANTHER" id="PTHR36923">
    <property type="entry name" value="FERREDOXIN"/>
    <property type="match status" value="1"/>
</dbReference>
<dbReference type="GO" id="GO:0009055">
    <property type="term" value="F:electron transfer activity"/>
    <property type="evidence" value="ECO:0007669"/>
    <property type="project" value="UniProtKB-UniRule"/>
</dbReference>